<keyword evidence="1" id="KW-0812">Transmembrane</keyword>
<dbReference type="EMBL" id="PJNW01000017">
    <property type="protein sequence ID" value="PKR87496.1"/>
    <property type="molecule type" value="Genomic_DNA"/>
</dbReference>
<evidence type="ECO:0000259" key="2">
    <source>
        <dbReference type="Pfam" id="PF02036"/>
    </source>
</evidence>
<proteinExistence type="predicted"/>
<name>A0A1I4RL90_9HYPH</name>
<dbReference type="Pfam" id="PF02036">
    <property type="entry name" value="SCP2"/>
    <property type="match status" value="1"/>
</dbReference>
<dbReference type="InterPro" id="IPR036527">
    <property type="entry name" value="SCP2_sterol-bd_dom_sf"/>
</dbReference>
<keyword evidence="4" id="KW-1185">Reference proteome</keyword>
<accession>A0A1I4RL90</accession>
<dbReference type="OrthoDB" id="8479080at2"/>
<feature type="transmembrane region" description="Helical" evidence="1">
    <location>
        <begin position="12"/>
        <end position="33"/>
    </location>
</feature>
<dbReference type="InterPro" id="IPR003033">
    <property type="entry name" value="SCP2_sterol-bd_dom"/>
</dbReference>
<feature type="domain" description="SCP2" evidence="2">
    <location>
        <begin position="66"/>
        <end position="132"/>
    </location>
</feature>
<evidence type="ECO:0000313" key="4">
    <source>
        <dbReference type="Proteomes" id="UP000233491"/>
    </source>
</evidence>
<organism evidence="3 4">
    <name type="scientific">Pleomorphomonas diazotrophica</name>
    <dbReference type="NCBI Taxonomy" id="1166257"/>
    <lineage>
        <taxon>Bacteria</taxon>
        <taxon>Pseudomonadati</taxon>
        <taxon>Pseudomonadota</taxon>
        <taxon>Alphaproteobacteria</taxon>
        <taxon>Hyphomicrobiales</taxon>
        <taxon>Pleomorphomonadaceae</taxon>
        <taxon>Pleomorphomonas</taxon>
    </lineage>
</organism>
<dbReference type="SUPFAM" id="SSF55718">
    <property type="entry name" value="SCP-like"/>
    <property type="match status" value="1"/>
</dbReference>
<reference evidence="3 4" key="1">
    <citation type="submission" date="2017-12" db="EMBL/GenBank/DDBJ databases">
        <title>Anaerobic carbon monoxide metabolism by Pleomorphomonas carboxyditropha sp. nov., a new mesophilic hydrogenogenic carboxidotroph.</title>
        <authorList>
            <person name="Esquivel-Elizondo S."/>
            <person name="Krajmalnik-Brown R."/>
        </authorList>
    </citation>
    <scope>NUCLEOTIDE SEQUENCE [LARGE SCALE GENOMIC DNA]</scope>
    <source>
        <strain evidence="3 4">R5-392</strain>
    </source>
</reference>
<keyword evidence="1" id="KW-1133">Transmembrane helix</keyword>
<evidence type="ECO:0000313" key="3">
    <source>
        <dbReference type="EMBL" id="PKR87496.1"/>
    </source>
</evidence>
<dbReference type="RefSeq" id="WP_101291005.1">
    <property type="nucleotide sequence ID" value="NZ_FOUQ01000002.1"/>
</dbReference>
<keyword evidence="1" id="KW-0472">Membrane</keyword>
<evidence type="ECO:0000256" key="1">
    <source>
        <dbReference type="SAM" id="Phobius"/>
    </source>
</evidence>
<gene>
    <name evidence="3" type="ORF">CXZ10_19305</name>
</gene>
<protein>
    <submittedName>
        <fullName evidence="3">Lipid carrier</fullName>
    </submittedName>
</protein>
<dbReference type="AlphaFoldDB" id="A0A1I4RL90"/>
<sequence length="179" mass="19123">MAEHFRGELPKILRLLAAPAGFLPLGPALTLAVRRFARRKPAVFDRLGDYGKCSFLIEPSDLDVCFLMVPDGTRAEVKCLRRRASQHADVTVRGPLLVLLGLLDGTFDGDALFFNRAIAVSGRTDALVALRNAIEDAELTPADFVGATGGLGRLVDRSVIGGLGLARRFTGSPIPGEPS</sequence>
<dbReference type="Proteomes" id="UP000233491">
    <property type="component" value="Unassembled WGS sequence"/>
</dbReference>
<comment type="caution">
    <text evidence="3">The sequence shown here is derived from an EMBL/GenBank/DDBJ whole genome shotgun (WGS) entry which is preliminary data.</text>
</comment>